<feature type="region of interest" description="Disordered" evidence="1">
    <location>
        <begin position="474"/>
        <end position="499"/>
    </location>
</feature>
<feature type="region of interest" description="Disordered" evidence="1">
    <location>
        <begin position="267"/>
        <end position="387"/>
    </location>
</feature>
<dbReference type="Proteomes" id="UP000018936">
    <property type="component" value="Unassembled WGS sequence"/>
</dbReference>
<sequence>MTLCNYAVFQGAFYCKVCSKLLAEVIGKSGPNSTLSPNHQQLLLKGTRPNPRQECKTKSGFTGRILAREKMPQRPSNLYLQVNQNDKVTSQGKPKAICSPLKKDAKNYTVRKHERYGTKETRPQDSTMILRSPQRSDRSYYKTWEDNSIPESFGEQKKSQLPRVIGPKCRDRVLHWIKKGHGNQELGALENRQLFVDEGIVGVQVGKTGSSILEKARRFQSNTSGVERSISKVTSLSLNLPRSSFGGTFLSSEGALRHTMVTPAATTRGTPQLAKDHFQGDLQPGGDSSWKVTSDGKNPRQVVKPLPKIRTMLPALVPSLEQRSKKKLQKASQKNTLDMLESKDAEEPNDNTMASMENEKLSRSKPEGLVSSPGHEEKKNDQIEHSEKTFNVDPVKPCLKTNQEPKPSWMTRNEFLEEETEILQPEKRPNMDSQLSPETLPLNKEDKKDEMHPRAISDKFVTLTCFPVSLDTEAKGRTSSSATVGNIEDGNSLSSSQADDVENGEVLPRNSLQEHATLICNPQPTPEITNTNEKLQANASSGPHLELVFQEDTSRNISFLSSAKDPEILPSCEVPHLIEKQETGQVTMEIKVQHESVPETSQDITAKPSRKQPLKNQNNPFAQFFAQRSIPSQKPISGTKKAAKTHSALLTLFGHSVSKDKSQKEWPRKELGELSGKVDLQPTHFSSLPKPDFSKKDENSGVVLQTRNSEAGPQDSEESHGIGSKENQNRNSPPLDSVNTVFLELGREISTITRMQPRSKPLDVLRQSNINTEHTVEEPEKSLALTSFQSCVTSTENMSHYSANTLVETKNFLGLSHPQFAELEPNMVMKEDSLRNNQPPESGNFQALESNSDHPFEPTLHVEEATNENYSAKENHYHPVLIPVQSMPELLRDTLQSKATERLAQVQAQVSDPEDLCCMSQEGKSITFLQPALNFHR</sequence>
<accession>V8NU43</accession>
<protein>
    <submittedName>
        <fullName evidence="2">Uncharacterized protein</fullName>
    </submittedName>
</protein>
<feature type="compositionally biased region" description="Basic and acidic residues" evidence="1">
    <location>
        <begin position="357"/>
        <end position="366"/>
    </location>
</feature>
<feature type="compositionally biased region" description="Polar residues" evidence="1">
    <location>
        <begin position="725"/>
        <end position="737"/>
    </location>
</feature>
<dbReference type="EMBL" id="AZIM01002007">
    <property type="protein sequence ID" value="ETE65047.1"/>
    <property type="molecule type" value="Genomic_DNA"/>
</dbReference>
<comment type="caution">
    <text evidence="2">The sequence shown here is derived from an EMBL/GenBank/DDBJ whole genome shotgun (WGS) entry which is preliminary data.</text>
</comment>
<feature type="non-terminal residue" evidence="2">
    <location>
        <position position="1"/>
    </location>
</feature>
<feature type="compositionally biased region" description="Polar residues" evidence="1">
    <location>
        <begin position="702"/>
        <end position="711"/>
    </location>
</feature>
<organism evidence="2 3">
    <name type="scientific">Ophiophagus hannah</name>
    <name type="common">King cobra</name>
    <name type="synonym">Naja hannah</name>
    <dbReference type="NCBI Taxonomy" id="8665"/>
    <lineage>
        <taxon>Eukaryota</taxon>
        <taxon>Metazoa</taxon>
        <taxon>Chordata</taxon>
        <taxon>Craniata</taxon>
        <taxon>Vertebrata</taxon>
        <taxon>Euteleostomi</taxon>
        <taxon>Lepidosauria</taxon>
        <taxon>Squamata</taxon>
        <taxon>Bifurcata</taxon>
        <taxon>Unidentata</taxon>
        <taxon>Episquamata</taxon>
        <taxon>Toxicofera</taxon>
        <taxon>Serpentes</taxon>
        <taxon>Colubroidea</taxon>
        <taxon>Elapidae</taxon>
        <taxon>Elapinae</taxon>
        <taxon>Ophiophagus</taxon>
    </lineage>
</organism>
<feature type="region of interest" description="Disordered" evidence="1">
    <location>
        <begin position="427"/>
        <end position="451"/>
    </location>
</feature>
<evidence type="ECO:0000256" key="1">
    <source>
        <dbReference type="SAM" id="MobiDB-lite"/>
    </source>
</evidence>
<gene>
    <name evidence="2" type="ORF">L345_09180</name>
</gene>
<proteinExistence type="predicted"/>
<dbReference type="AlphaFoldDB" id="V8NU43"/>
<name>V8NU43_OPHHA</name>
<feature type="compositionally biased region" description="Basic and acidic residues" evidence="1">
    <location>
        <begin position="374"/>
        <end position="387"/>
    </location>
</feature>
<evidence type="ECO:0000313" key="2">
    <source>
        <dbReference type="EMBL" id="ETE65047.1"/>
    </source>
</evidence>
<feature type="compositionally biased region" description="Polar residues" evidence="1">
    <location>
        <begin position="477"/>
        <end position="498"/>
    </location>
</feature>
<keyword evidence="3" id="KW-1185">Reference proteome</keyword>
<feature type="region of interest" description="Disordered" evidence="1">
    <location>
        <begin position="673"/>
        <end position="737"/>
    </location>
</feature>
<dbReference type="OrthoDB" id="9039788at2759"/>
<reference evidence="2 3" key="1">
    <citation type="journal article" date="2013" name="Proc. Natl. Acad. Sci. U.S.A.">
        <title>The king cobra genome reveals dynamic gene evolution and adaptation in the snake venom system.</title>
        <authorList>
            <person name="Vonk F.J."/>
            <person name="Casewell N.R."/>
            <person name="Henkel C.V."/>
            <person name="Heimberg A.M."/>
            <person name="Jansen H.J."/>
            <person name="McCleary R.J."/>
            <person name="Kerkkamp H.M."/>
            <person name="Vos R.A."/>
            <person name="Guerreiro I."/>
            <person name="Calvete J.J."/>
            <person name="Wuster W."/>
            <person name="Woods A.E."/>
            <person name="Logan J.M."/>
            <person name="Harrison R.A."/>
            <person name="Castoe T.A."/>
            <person name="de Koning A.P."/>
            <person name="Pollock D.D."/>
            <person name="Yandell M."/>
            <person name="Calderon D."/>
            <person name="Renjifo C."/>
            <person name="Currier R.B."/>
            <person name="Salgado D."/>
            <person name="Pla D."/>
            <person name="Sanz L."/>
            <person name="Hyder A.S."/>
            <person name="Ribeiro J.M."/>
            <person name="Arntzen J.W."/>
            <person name="van den Thillart G.E."/>
            <person name="Boetzer M."/>
            <person name="Pirovano W."/>
            <person name="Dirks R.P."/>
            <person name="Spaink H.P."/>
            <person name="Duboule D."/>
            <person name="McGlinn E."/>
            <person name="Kini R.M."/>
            <person name="Richardson M.K."/>
        </authorList>
    </citation>
    <scope>NUCLEOTIDE SEQUENCE</scope>
    <source>
        <tissue evidence="2">Blood</tissue>
    </source>
</reference>
<evidence type="ECO:0000313" key="3">
    <source>
        <dbReference type="Proteomes" id="UP000018936"/>
    </source>
</evidence>
<feature type="region of interest" description="Disordered" evidence="1">
    <location>
        <begin position="595"/>
        <end position="617"/>
    </location>
</feature>